<reference evidence="2" key="1">
    <citation type="submission" date="2025-08" db="UniProtKB">
        <authorList>
            <consortium name="RefSeq"/>
        </authorList>
    </citation>
    <scope>IDENTIFICATION</scope>
</reference>
<dbReference type="Pfam" id="PF00240">
    <property type="entry name" value="ubiquitin"/>
    <property type="match status" value="1"/>
</dbReference>
<dbReference type="CDD" id="cd17039">
    <property type="entry name" value="Ubl_ubiquitin_like"/>
    <property type="match status" value="1"/>
</dbReference>
<protein>
    <recommendedName>
        <fullName evidence="1">Ubiquitin-like domain-containing protein</fullName>
    </recommendedName>
</protein>
<dbReference type="InterPro" id="IPR029071">
    <property type="entry name" value="Ubiquitin-like_domsf"/>
</dbReference>
<dbReference type="PANTHER" id="PTHR47725:SF2">
    <property type="entry name" value="UBIQUITIN-LIKE DOMAIN-CONTAINING PROTEIN"/>
    <property type="match status" value="1"/>
</dbReference>
<dbReference type="PROSITE" id="PS50053">
    <property type="entry name" value="UBIQUITIN_2"/>
    <property type="match status" value="1"/>
</dbReference>
<evidence type="ECO:0000259" key="1">
    <source>
        <dbReference type="PROSITE" id="PS50053"/>
    </source>
</evidence>
<dbReference type="KEGG" id="nta:107828643"/>
<dbReference type="STRING" id="4097.A0A1S4DDJ5"/>
<gene>
    <name evidence="2" type="primary">LOC107828643</name>
</gene>
<dbReference type="Gene3D" id="3.10.20.90">
    <property type="entry name" value="Phosphatidylinositol 3-kinase Catalytic Subunit, Chain A, domain 1"/>
    <property type="match status" value="1"/>
</dbReference>
<dbReference type="PANTHER" id="PTHR47725">
    <property type="entry name" value="OS03G0364000 PROTEIN"/>
    <property type="match status" value="1"/>
</dbReference>
<dbReference type="RefSeq" id="XP_016511481.1">
    <property type="nucleotide sequence ID" value="XM_016655995.1"/>
</dbReference>
<dbReference type="AlphaFoldDB" id="A0A1S4DDJ5"/>
<dbReference type="PaxDb" id="4097-A0A1S4DDJ5"/>
<dbReference type="OrthoDB" id="428577at2759"/>
<organism evidence="2">
    <name type="scientific">Nicotiana tabacum</name>
    <name type="common">Common tobacco</name>
    <dbReference type="NCBI Taxonomy" id="4097"/>
    <lineage>
        <taxon>Eukaryota</taxon>
        <taxon>Viridiplantae</taxon>
        <taxon>Streptophyta</taxon>
        <taxon>Embryophyta</taxon>
        <taxon>Tracheophyta</taxon>
        <taxon>Spermatophyta</taxon>
        <taxon>Magnoliopsida</taxon>
        <taxon>eudicotyledons</taxon>
        <taxon>Gunneridae</taxon>
        <taxon>Pentapetalae</taxon>
        <taxon>asterids</taxon>
        <taxon>lamiids</taxon>
        <taxon>Solanales</taxon>
        <taxon>Solanaceae</taxon>
        <taxon>Nicotianoideae</taxon>
        <taxon>Nicotianeae</taxon>
        <taxon>Nicotiana</taxon>
    </lineage>
</organism>
<evidence type="ECO:0000313" key="2">
    <source>
        <dbReference type="RefSeq" id="XP_016511481.1"/>
    </source>
</evidence>
<dbReference type="InterPro" id="IPR000626">
    <property type="entry name" value="Ubiquitin-like_dom"/>
</dbReference>
<proteinExistence type="predicted"/>
<dbReference type="SUPFAM" id="SSF54236">
    <property type="entry name" value="Ubiquitin-like"/>
    <property type="match status" value="1"/>
</dbReference>
<name>A0A1S4DDJ5_TOBAC</name>
<accession>A0A1S4DDJ5</accession>
<dbReference type="SMART" id="SM00213">
    <property type="entry name" value="UBQ"/>
    <property type="match status" value="1"/>
</dbReference>
<sequence length="105" mass="12119">MQAMYIRVKRNRTTYFIQCDPTETILQIKEKLYNLIDQPVNDQRLILMPAGDVLEDSKSLADQKVENDAVVALTLRKDDNAFEDVNIVRPNDFYQSHDSEGGANW</sequence>
<dbReference type="OMA" id="PREDPTM"/>
<feature type="domain" description="Ubiquitin-like" evidence="1">
    <location>
        <begin position="4"/>
        <end position="80"/>
    </location>
</feature>